<evidence type="ECO:0000313" key="2">
    <source>
        <dbReference type="Proteomes" id="UP001609186"/>
    </source>
</evidence>
<keyword evidence="2" id="KW-1185">Reference proteome</keyword>
<comment type="caution">
    <text evidence="1">The sequence shown here is derived from an EMBL/GenBank/DDBJ whole genome shotgun (WGS) entry which is preliminary data.</text>
</comment>
<organism evidence="1 2">
    <name type="scientific">Burkholderia semiarida</name>
    <dbReference type="NCBI Taxonomy" id="2843303"/>
    <lineage>
        <taxon>Bacteria</taxon>
        <taxon>Pseudomonadati</taxon>
        <taxon>Pseudomonadota</taxon>
        <taxon>Betaproteobacteria</taxon>
        <taxon>Burkholderiales</taxon>
        <taxon>Burkholderiaceae</taxon>
        <taxon>Burkholderia</taxon>
        <taxon>Burkholderia cepacia complex</taxon>
    </lineage>
</organism>
<sequence length="98" mass="10911">MTAPNTNTDPLSAVTVYFKDHFGRPIQDLKIEIKGMEDRANQVYHAASTNAEGAIRFSVQMGTALSVHVKRWTSDTMKEVARLNASLSQAYFHLTSPK</sequence>
<gene>
    <name evidence="1" type="ORF">ACGTRS_14920</name>
</gene>
<dbReference type="EMBL" id="JBIMPM010000016">
    <property type="protein sequence ID" value="MFH5252518.1"/>
    <property type="molecule type" value="Genomic_DNA"/>
</dbReference>
<accession>A0ABW7L749</accession>
<evidence type="ECO:0000313" key="1">
    <source>
        <dbReference type="EMBL" id="MFH5252518.1"/>
    </source>
</evidence>
<proteinExistence type="predicted"/>
<dbReference type="Proteomes" id="UP001609186">
    <property type="component" value="Unassembled WGS sequence"/>
</dbReference>
<protein>
    <submittedName>
        <fullName evidence="1">Peptidoglycan-binding protein</fullName>
    </submittedName>
</protein>
<reference evidence="1 2" key="1">
    <citation type="submission" date="2024-10" db="EMBL/GenBank/DDBJ databases">
        <title>Burkholderia semiarida in Mexico.</title>
        <authorList>
            <person name="Estrada P."/>
        </authorList>
    </citation>
    <scope>NUCLEOTIDE SEQUENCE [LARGE SCALE GENOMIC DNA]</scope>
    <source>
        <strain evidence="1 2">CLM7-1</strain>
    </source>
</reference>
<name>A0ABW7L749_9BURK</name>
<feature type="non-terminal residue" evidence="1">
    <location>
        <position position="98"/>
    </location>
</feature>